<dbReference type="PANTHER" id="PTHR48100">
    <property type="entry name" value="BROAD-SPECIFICITY PHOSPHATASE YOR283W-RELATED"/>
    <property type="match status" value="1"/>
</dbReference>
<organism evidence="6 7">
    <name type="scientific">Candidatus Aquicultor secundus</name>
    <dbReference type="NCBI Taxonomy" id="1973895"/>
    <lineage>
        <taxon>Bacteria</taxon>
        <taxon>Bacillati</taxon>
        <taxon>Actinomycetota</taxon>
        <taxon>Candidatus Aquicultoria</taxon>
        <taxon>Candidatus Aquicultorales</taxon>
        <taxon>Candidatus Aquicultoraceae</taxon>
        <taxon>Candidatus Aquicultor</taxon>
    </lineage>
</organism>
<evidence type="ECO:0000256" key="5">
    <source>
        <dbReference type="PIRSR" id="PIRSR613078-2"/>
    </source>
</evidence>
<dbReference type="EC" id="3.1.3.73" evidence="3"/>
<feature type="active site" description="Proton donor/acceptor" evidence="4">
    <location>
        <position position="81"/>
    </location>
</feature>
<dbReference type="NCBIfam" id="TIGR03162">
    <property type="entry name" value="ribazole_cobC"/>
    <property type="match status" value="1"/>
</dbReference>
<dbReference type="CDD" id="cd07067">
    <property type="entry name" value="HP_PGM_like"/>
    <property type="match status" value="1"/>
</dbReference>
<reference evidence="7" key="1">
    <citation type="submission" date="2017-09" db="EMBL/GenBank/DDBJ databases">
        <title>Depth-based differentiation of microbial function through sediment-hosted aquifers and enrichment of novel symbionts in the deep terrestrial subsurface.</title>
        <authorList>
            <person name="Probst A.J."/>
            <person name="Ladd B."/>
            <person name="Jarett J.K."/>
            <person name="Geller-Mcgrath D.E."/>
            <person name="Sieber C.M.K."/>
            <person name="Emerson J.B."/>
            <person name="Anantharaman K."/>
            <person name="Thomas B.C."/>
            <person name="Malmstrom R."/>
            <person name="Stieglmeier M."/>
            <person name="Klingl A."/>
            <person name="Woyke T."/>
            <person name="Ryan C.M."/>
            <person name="Banfield J.F."/>
        </authorList>
    </citation>
    <scope>NUCLEOTIDE SEQUENCE [LARGE SCALE GENOMIC DNA]</scope>
</reference>
<name>A0A2M7T7I3_9ACTN</name>
<keyword evidence="2" id="KW-0413">Isomerase</keyword>
<feature type="active site" description="Tele-phosphohistidine intermediate" evidence="4">
    <location>
        <position position="8"/>
    </location>
</feature>
<gene>
    <name evidence="6" type="primary">cobC</name>
    <name evidence="6" type="ORF">COY37_06610</name>
</gene>
<evidence type="ECO:0000256" key="4">
    <source>
        <dbReference type="PIRSR" id="PIRSR613078-1"/>
    </source>
</evidence>
<evidence type="ECO:0000256" key="1">
    <source>
        <dbReference type="ARBA" id="ARBA00023152"/>
    </source>
</evidence>
<evidence type="ECO:0000313" key="6">
    <source>
        <dbReference type="EMBL" id="PIZ38191.1"/>
    </source>
</evidence>
<dbReference type="InterPro" id="IPR029033">
    <property type="entry name" value="His_PPase_superfam"/>
</dbReference>
<accession>A0A2M7T7I3</accession>
<dbReference type="GO" id="GO:0043755">
    <property type="term" value="F:alpha-ribazole phosphatase activity"/>
    <property type="evidence" value="ECO:0007669"/>
    <property type="project" value="UniProtKB-UniRule"/>
</dbReference>
<evidence type="ECO:0000256" key="2">
    <source>
        <dbReference type="ARBA" id="ARBA00023235"/>
    </source>
</evidence>
<keyword evidence="1" id="KW-0324">Glycolysis</keyword>
<dbReference type="RefSeq" id="WP_286678786.1">
    <property type="nucleotide sequence ID" value="NZ_MNXI01000104.1"/>
</dbReference>
<feature type="binding site" evidence="5">
    <location>
        <position position="57"/>
    </location>
    <ligand>
        <name>substrate</name>
    </ligand>
</feature>
<dbReference type="SUPFAM" id="SSF53254">
    <property type="entry name" value="Phosphoglycerate mutase-like"/>
    <property type="match status" value="1"/>
</dbReference>
<dbReference type="InterPro" id="IPR013078">
    <property type="entry name" value="His_Pase_superF_clade-1"/>
</dbReference>
<dbReference type="Proteomes" id="UP000230956">
    <property type="component" value="Unassembled WGS sequence"/>
</dbReference>
<dbReference type="GO" id="GO:0005737">
    <property type="term" value="C:cytoplasm"/>
    <property type="evidence" value="ECO:0007669"/>
    <property type="project" value="TreeGrafter"/>
</dbReference>
<proteinExistence type="predicted"/>
<feature type="binding site" evidence="5">
    <location>
        <begin position="7"/>
        <end position="14"/>
    </location>
    <ligand>
        <name>substrate</name>
    </ligand>
</feature>
<protein>
    <recommendedName>
        <fullName evidence="3">Alpha-ribazole phosphatase</fullName>
        <ecNumber evidence="3">3.1.3.73</ecNumber>
    </recommendedName>
</protein>
<dbReference type="InterPro" id="IPR001345">
    <property type="entry name" value="PG/BPGM_mutase_AS"/>
</dbReference>
<dbReference type="InterPro" id="IPR050275">
    <property type="entry name" value="PGM_Phosphatase"/>
</dbReference>
<dbReference type="PANTHER" id="PTHR48100:SF1">
    <property type="entry name" value="HISTIDINE PHOSPHATASE FAMILY PROTEIN-RELATED"/>
    <property type="match status" value="1"/>
</dbReference>
<evidence type="ECO:0000256" key="3">
    <source>
        <dbReference type="NCBIfam" id="TIGR03162"/>
    </source>
</evidence>
<dbReference type="Gene3D" id="3.40.50.1240">
    <property type="entry name" value="Phosphoglycerate mutase-like"/>
    <property type="match status" value="1"/>
</dbReference>
<dbReference type="PROSITE" id="PS00175">
    <property type="entry name" value="PG_MUTASE"/>
    <property type="match status" value="1"/>
</dbReference>
<dbReference type="EMBL" id="PFNG01000157">
    <property type="protein sequence ID" value="PIZ38191.1"/>
    <property type="molecule type" value="Genomic_DNA"/>
</dbReference>
<comment type="caution">
    <text evidence="6">The sequence shown here is derived from an EMBL/GenBank/DDBJ whole genome shotgun (WGS) entry which is preliminary data.</text>
</comment>
<sequence>MNLYLVRHGETSLNRQFKYIGRTDVDLTKKGVRQAEALSQRLRLSTIKAVYSSDLLRARRTAEAIASAHNLEIEPVDGLREIDFGAWEGLTYYEIEAKDHENFHAWLDDPEHSSIPDGEHWRDFKNRVLSSVYKIIDEEKDGNVVIVSHGGPIKVIMGHFNGDDPAFYKSFWPSPGSLSVVEVIDYTPKVLLLNEQVYTHDR</sequence>
<dbReference type="GO" id="GO:0009236">
    <property type="term" value="P:cobalamin biosynthetic process"/>
    <property type="evidence" value="ECO:0007669"/>
    <property type="project" value="UniProtKB-UniRule"/>
</dbReference>
<dbReference type="AlphaFoldDB" id="A0A2M7T7I3"/>
<dbReference type="SMART" id="SM00855">
    <property type="entry name" value="PGAM"/>
    <property type="match status" value="1"/>
</dbReference>
<evidence type="ECO:0000313" key="7">
    <source>
        <dbReference type="Proteomes" id="UP000230956"/>
    </source>
</evidence>
<dbReference type="InterPro" id="IPR017578">
    <property type="entry name" value="Ribazole_CobC"/>
</dbReference>
<dbReference type="Pfam" id="PF00300">
    <property type="entry name" value="His_Phos_1"/>
    <property type="match status" value="1"/>
</dbReference>